<dbReference type="GO" id="GO:0003677">
    <property type="term" value="F:DNA binding"/>
    <property type="evidence" value="ECO:0007669"/>
    <property type="project" value="UniProtKB-KW"/>
</dbReference>
<feature type="compositionally biased region" description="Basic and acidic residues" evidence="6">
    <location>
        <begin position="213"/>
        <end position="229"/>
    </location>
</feature>
<dbReference type="SUPFAM" id="SSF47459">
    <property type="entry name" value="HLH, helix-loop-helix DNA-binding domain"/>
    <property type="match status" value="1"/>
</dbReference>
<dbReference type="GO" id="GO:0046983">
    <property type="term" value="F:protein dimerization activity"/>
    <property type="evidence" value="ECO:0007669"/>
    <property type="project" value="InterPro"/>
</dbReference>
<keyword evidence="2 8" id="KW-0238">DNA-binding</keyword>
<evidence type="ECO:0000256" key="5">
    <source>
        <dbReference type="ARBA" id="ARBA00023242"/>
    </source>
</evidence>
<dbReference type="GO" id="GO:0003700">
    <property type="term" value="F:DNA-binding transcription factor activity"/>
    <property type="evidence" value="ECO:0007669"/>
    <property type="project" value="TreeGrafter"/>
</dbReference>
<dbReference type="GeneID" id="28992982"/>
<organism evidence="8 9">
    <name type="scientific">Phycomyces blakesleeanus (strain ATCC 8743b / DSM 1359 / FGSC 10004 / NBRC 33097 / NRRL 1555)</name>
    <dbReference type="NCBI Taxonomy" id="763407"/>
    <lineage>
        <taxon>Eukaryota</taxon>
        <taxon>Fungi</taxon>
        <taxon>Fungi incertae sedis</taxon>
        <taxon>Mucoromycota</taxon>
        <taxon>Mucoromycotina</taxon>
        <taxon>Mucoromycetes</taxon>
        <taxon>Mucorales</taxon>
        <taxon>Phycomycetaceae</taxon>
        <taxon>Phycomyces</taxon>
    </lineage>
</organism>
<evidence type="ECO:0000256" key="1">
    <source>
        <dbReference type="ARBA" id="ARBA00023015"/>
    </source>
</evidence>
<dbReference type="PROSITE" id="PS50888">
    <property type="entry name" value="BHLH"/>
    <property type="match status" value="1"/>
</dbReference>
<keyword evidence="4" id="KW-0804">Transcription</keyword>
<gene>
    <name evidence="8" type="ORF">PHYBLDRAFT_148372</name>
</gene>
<protein>
    <submittedName>
        <fullName evidence="8">Helix-loop-helix DNA-binding domain-containing transcription factor</fullName>
    </submittedName>
</protein>
<keyword evidence="5" id="KW-0539">Nucleus</keyword>
<dbReference type="InterPro" id="IPR011598">
    <property type="entry name" value="bHLH_dom"/>
</dbReference>
<dbReference type="OrthoDB" id="8964853at2759"/>
<dbReference type="Gene3D" id="4.10.280.10">
    <property type="entry name" value="Helix-loop-helix DNA-binding domain"/>
    <property type="match status" value="1"/>
</dbReference>
<keyword evidence="9" id="KW-1185">Reference proteome</keyword>
<dbReference type="SMART" id="SM00353">
    <property type="entry name" value="HLH"/>
    <property type="match status" value="1"/>
</dbReference>
<dbReference type="VEuPathDB" id="FungiDB:PHYBLDRAFT_148372"/>
<dbReference type="GO" id="GO:0045944">
    <property type="term" value="P:positive regulation of transcription by RNA polymerase II"/>
    <property type="evidence" value="ECO:0007669"/>
    <property type="project" value="TreeGrafter"/>
</dbReference>
<evidence type="ECO:0000313" key="8">
    <source>
        <dbReference type="EMBL" id="OAD70454.1"/>
    </source>
</evidence>
<accession>A0A162NK89</accession>
<keyword evidence="1" id="KW-0805">Transcription regulation</keyword>
<dbReference type="EMBL" id="KV440988">
    <property type="protein sequence ID" value="OAD70454.1"/>
    <property type="molecule type" value="Genomic_DNA"/>
</dbReference>
<dbReference type="RefSeq" id="XP_018288494.1">
    <property type="nucleotide sequence ID" value="XM_018432076.1"/>
</dbReference>
<feature type="compositionally biased region" description="Polar residues" evidence="6">
    <location>
        <begin position="149"/>
        <end position="182"/>
    </location>
</feature>
<feature type="compositionally biased region" description="Basic residues" evidence="6">
    <location>
        <begin position="186"/>
        <end position="212"/>
    </location>
</feature>
<dbReference type="GO" id="GO:0090575">
    <property type="term" value="C:RNA polymerase II transcription regulator complex"/>
    <property type="evidence" value="ECO:0007669"/>
    <property type="project" value="TreeGrafter"/>
</dbReference>
<dbReference type="STRING" id="763407.A0A162NK89"/>
<evidence type="ECO:0000256" key="2">
    <source>
        <dbReference type="ARBA" id="ARBA00023125"/>
    </source>
</evidence>
<sequence length="473" mass="52326">MPSDKKKTSNSGKSAQHTISDFIGAFAVTPSHPFGISFSSNMSPVEESDIANSDKRSAHNALERQRREGLNTKYQQLAHALPSLQTVRRPSKTMIITRSLEYVSTSVQRESTYQKQLRILREENEKLRKQAHRSSAFLKKKLHLDSFQTKKSPENIATTSTVSGNSIGAGSKKISSPVSPTPSARVVKKKSSRSFLKKFTSKLHPQMRPKQKVKFEQEQKQERDREQTKRSPGTQQQAFQEEGSGSGSVPVPVPMPIPAPVPVPVPAQIKAPTPMPVVDTNTVATLLATQTPLSSPSYLSSSTISPLPPHPLPPLFSAPYLSAHSPYPLSVNPALMPQLDDTLSPLEQVWLTDNLAGQSAMYSFDQTNMNTTDSYFMDSQMVQMPQNMCGAGGLHQPTHTPLNQTPSTQYPEAIDYNNLESYYYFGVPSTDPLFNMPLPVTSAEMSLITSYIEQEDMSPIFMQNMSSNGYPYI</sequence>
<reference evidence="9" key="1">
    <citation type="submission" date="2015-06" db="EMBL/GenBank/DDBJ databases">
        <title>Expansion of signal transduction pathways in fungi by whole-genome duplication.</title>
        <authorList>
            <consortium name="DOE Joint Genome Institute"/>
            <person name="Corrochano L.M."/>
            <person name="Kuo A."/>
            <person name="Marcet-Houben M."/>
            <person name="Polaino S."/>
            <person name="Salamov A."/>
            <person name="Villalobos J.M."/>
            <person name="Alvarez M.I."/>
            <person name="Avalos J."/>
            <person name="Benito E.P."/>
            <person name="Benoit I."/>
            <person name="Burger G."/>
            <person name="Camino L.P."/>
            <person name="Canovas D."/>
            <person name="Cerda-Olmedo E."/>
            <person name="Cheng J.-F."/>
            <person name="Dominguez A."/>
            <person name="Elias M."/>
            <person name="Eslava A.P."/>
            <person name="Glaser F."/>
            <person name="Grimwood J."/>
            <person name="Gutierrez G."/>
            <person name="Heitman J."/>
            <person name="Henrissat B."/>
            <person name="Iturriaga E.A."/>
            <person name="Lang B.F."/>
            <person name="Lavin J.L."/>
            <person name="Lee S."/>
            <person name="Li W."/>
            <person name="Lindquist E."/>
            <person name="Lopez-Garcia S."/>
            <person name="Luque E.M."/>
            <person name="Marcos A.T."/>
            <person name="Martin J."/>
            <person name="McCluskey K."/>
            <person name="Medina H.R."/>
            <person name="Miralles-Duran A."/>
            <person name="Miyazaki A."/>
            <person name="Munoz-Torres E."/>
            <person name="Oguiza J.A."/>
            <person name="Ohm R."/>
            <person name="Olmedo M."/>
            <person name="Orejas M."/>
            <person name="Ortiz-Castellanos L."/>
            <person name="Pisabarro A.G."/>
            <person name="Rodriguez-Romero J."/>
            <person name="Ruiz-Herrera J."/>
            <person name="Ruiz-Vazquez R."/>
            <person name="Sanz C."/>
            <person name="Schackwitz W."/>
            <person name="Schmutz J."/>
            <person name="Shahriari M."/>
            <person name="Shelest E."/>
            <person name="Silva-Franco F."/>
            <person name="Soanes D."/>
            <person name="Syed K."/>
            <person name="Tagua V.G."/>
            <person name="Talbot N.J."/>
            <person name="Thon M."/>
            <person name="De vries R.P."/>
            <person name="Wiebenga A."/>
            <person name="Yadav J.S."/>
            <person name="Braun E.L."/>
            <person name="Baker S."/>
            <person name="Garre V."/>
            <person name="Horwitz B."/>
            <person name="Torres-Martinez S."/>
            <person name="Idnurm A."/>
            <person name="Herrera-Estrella A."/>
            <person name="Gabaldon T."/>
            <person name="Grigoriev I.V."/>
        </authorList>
    </citation>
    <scope>NUCLEOTIDE SEQUENCE [LARGE SCALE GENOMIC DNA]</scope>
    <source>
        <strain evidence="9">NRRL 1555(-)</strain>
    </source>
</reference>
<feature type="domain" description="BHLH" evidence="7">
    <location>
        <begin position="54"/>
        <end position="106"/>
    </location>
</feature>
<evidence type="ECO:0000256" key="6">
    <source>
        <dbReference type="SAM" id="MobiDB-lite"/>
    </source>
</evidence>
<evidence type="ECO:0000256" key="4">
    <source>
        <dbReference type="ARBA" id="ARBA00023163"/>
    </source>
</evidence>
<name>A0A162NK89_PHYB8</name>
<evidence type="ECO:0000256" key="3">
    <source>
        <dbReference type="ARBA" id="ARBA00023159"/>
    </source>
</evidence>
<dbReference type="PANTHER" id="PTHR10328:SF3">
    <property type="entry name" value="PROTEIN MAX"/>
    <property type="match status" value="1"/>
</dbReference>
<evidence type="ECO:0000313" key="9">
    <source>
        <dbReference type="Proteomes" id="UP000077315"/>
    </source>
</evidence>
<proteinExistence type="predicted"/>
<keyword evidence="3" id="KW-0010">Activator</keyword>
<dbReference type="Proteomes" id="UP000077315">
    <property type="component" value="Unassembled WGS sequence"/>
</dbReference>
<dbReference type="InterPro" id="IPR036638">
    <property type="entry name" value="HLH_DNA-bd_sf"/>
</dbReference>
<dbReference type="Pfam" id="PF00010">
    <property type="entry name" value="HLH"/>
    <property type="match status" value="1"/>
</dbReference>
<dbReference type="AlphaFoldDB" id="A0A162NK89"/>
<feature type="region of interest" description="Disordered" evidence="6">
    <location>
        <begin position="149"/>
        <end position="253"/>
    </location>
</feature>
<dbReference type="InParanoid" id="A0A162NK89"/>
<dbReference type="PANTHER" id="PTHR10328">
    <property type="entry name" value="PROTEIN MAX MYC-ASSOCIATED FACTOR X"/>
    <property type="match status" value="1"/>
</dbReference>
<evidence type="ECO:0000259" key="7">
    <source>
        <dbReference type="PROSITE" id="PS50888"/>
    </source>
</evidence>